<comment type="similarity">
    <text evidence="1">Belongs to the CBF/MAK21 family.</text>
</comment>
<evidence type="ECO:0000256" key="3">
    <source>
        <dbReference type="SAM" id="Phobius"/>
    </source>
</evidence>
<evidence type="ECO:0000259" key="4">
    <source>
        <dbReference type="Pfam" id="PF03914"/>
    </source>
</evidence>
<dbReference type="GO" id="GO:0032040">
    <property type="term" value="C:small-subunit processome"/>
    <property type="evidence" value="ECO:0007669"/>
    <property type="project" value="TreeGrafter"/>
</dbReference>
<name>A0A0P7YL92_SCLFO</name>
<feature type="region of interest" description="Disordered" evidence="2">
    <location>
        <begin position="1"/>
        <end position="26"/>
    </location>
</feature>
<organism evidence="5 6">
    <name type="scientific">Scleropages formosus</name>
    <name type="common">Asian bonytongue</name>
    <name type="synonym">Osteoglossum formosum</name>
    <dbReference type="NCBI Taxonomy" id="113540"/>
    <lineage>
        <taxon>Eukaryota</taxon>
        <taxon>Metazoa</taxon>
        <taxon>Chordata</taxon>
        <taxon>Craniata</taxon>
        <taxon>Vertebrata</taxon>
        <taxon>Euteleostomi</taxon>
        <taxon>Actinopterygii</taxon>
        <taxon>Neopterygii</taxon>
        <taxon>Teleostei</taxon>
        <taxon>Osteoglossocephala</taxon>
        <taxon>Osteoglossomorpha</taxon>
        <taxon>Osteoglossiformes</taxon>
        <taxon>Osteoglossidae</taxon>
        <taxon>Scleropages</taxon>
    </lineage>
</organism>
<dbReference type="PANTHER" id="PTHR12455:SF0">
    <property type="entry name" value="NUCLEOLAR COMPLEX PROTEIN 4 HOMOLOG"/>
    <property type="match status" value="1"/>
</dbReference>
<comment type="caution">
    <text evidence="5">The sequence shown here is derived from an EMBL/GenBank/DDBJ whole genome shotgun (WGS) entry which is preliminary data.</text>
</comment>
<sequence length="530" mass="60927">MAPSKRRNVSAAKPEEPQKSLSRKEMDEKVERILHERRCANEVFDLLELLQAEKERDVLSAVSACSHLFSSLLQRGELHLGHLPKEEDMLAGSYSAEEKYAMFMRHRYNSYVELLVELLEHEAFVVKESSLCALMNFVSTEAQRPLQAVDWDGHCCFPRDLLKAVVRGLLSEKEDTALLISRFQEFLEKDDVRYYTMGAVSDSVGRVMAQAHGVVLPVYQNNVFTLMSNINMPKKEEELRNFLLDRNANREDWKAAKLKEHKRTFERMWLAFLKHKLPSGLYKKVLVVLHDAILPHMSQPTLMIDFLTAAYDIGGAISLLALNGLFVLIHQHNLDYPDFYKKLYNLLDPSVFHVKYRARFFHLANLFLSSSHLPVYLVAAFAKRLSRLALTAPPAALIMILPFICNLIRRHPACRVLIHRPDVTDEPRDDPFLMEEKDPALCHAMESSLWELQTLQKHYHPDVVRVATVINKPLGEQENELSELLELSGYELFERNLQQELKDTVALEFEPVTQLLQGSGGLLDQHFSLE</sequence>
<evidence type="ECO:0000256" key="2">
    <source>
        <dbReference type="SAM" id="MobiDB-lite"/>
    </source>
</evidence>
<keyword evidence="3" id="KW-0812">Transmembrane</keyword>
<dbReference type="Pfam" id="PF03914">
    <property type="entry name" value="CBF"/>
    <property type="match status" value="1"/>
</dbReference>
<dbReference type="Proteomes" id="UP000034805">
    <property type="component" value="Unassembled WGS sequence"/>
</dbReference>
<accession>A0A0P7YL92</accession>
<dbReference type="InterPro" id="IPR005612">
    <property type="entry name" value="CCAAT-binding_factor"/>
</dbReference>
<feature type="transmembrane region" description="Helical" evidence="3">
    <location>
        <begin position="388"/>
        <end position="408"/>
    </location>
</feature>
<dbReference type="AlphaFoldDB" id="A0A0P7YL92"/>
<dbReference type="EMBL" id="JARO02004477">
    <property type="protein sequence ID" value="KPP68464.1"/>
    <property type="molecule type" value="Genomic_DNA"/>
</dbReference>
<proteinExistence type="inferred from homology"/>
<dbReference type="GO" id="GO:0030692">
    <property type="term" value="C:Noc4p-Nop14p complex"/>
    <property type="evidence" value="ECO:0007669"/>
    <property type="project" value="TreeGrafter"/>
</dbReference>
<reference evidence="5 6" key="1">
    <citation type="submission" date="2015-08" db="EMBL/GenBank/DDBJ databases">
        <title>The genome of the Asian arowana (Scleropages formosus).</title>
        <authorList>
            <person name="Tan M.H."/>
            <person name="Gan H.M."/>
            <person name="Croft L.J."/>
            <person name="Austin C.M."/>
        </authorList>
    </citation>
    <scope>NUCLEOTIDE SEQUENCE [LARGE SCALE GENOMIC DNA]</scope>
    <source>
        <strain evidence="5">Aro1</strain>
    </source>
</reference>
<feature type="compositionally biased region" description="Basic and acidic residues" evidence="2">
    <location>
        <begin position="13"/>
        <end position="26"/>
    </location>
</feature>
<dbReference type="STRING" id="113540.ENSSFOP00015001135"/>
<feature type="domain" description="CCAAT-binding factor" evidence="4">
    <location>
        <begin position="318"/>
        <end position="467"/>
    </location>
</feature>
<dbReference type="InterPro" id="IPR027193">
    <property type="entry name" value="Noc4"/>
</dbReference>
<protein>
    <submittedName>
        <fullName evidence="5">Nucleolar complex protein 4-like</fullName>
    </submittedName>
</protein>
<dbReference type="GO" id="GO:0042254">
    <property type="term" value="P:ribosome biogenesis"/>
    <property type="evidence" value="ECO:0007669"/>
    <property type="project" value="InterPro"/>
</dbReference>
<keyword evidence="3" id="KW-1133">Transmembrane helix</keyword>
<evidence type="ECO:0000313" key="5">
    <source>
        <dbReference type="EMBL" id="KPP68464.1"/>
    </source>
</evidence>
<keyword evidence="3" id="KW-0472">Membrane</keyword>
<dbReference type="PANTHER" id="PTHR12455">
    <property type="entry name" value="NUCLEOLAR COMPLEX PROTEIN 4"/>
    <property type="match status" value="1"/>
</dbReference>
<evidence type="ECO:0000313" key="6">
    <source>
        <dbReference type="Proteomes" id="UP000034805"/>
    </source>
</evidence>
<evidence type="ECO:0000256" key="1">
    <source>
        <dbReference type="ARBA" id="ARBA00007797"/>
    </source>
</evidence>
<feature type="transmembrane region" description="Helical" evidence="3">
    <location>
        <begin position="360"/>
        <end position="382"/>
    </location>
</feature>
<gene>
    <name evidence="5" type="ORF">Z043_112858</name>
</gene>